<dbReference type="InterPro" id="IPR000719">
    <property type="entry name" value="Prot_kinase_dom"/>
</dbReference>
<name>A0A2I4H564_JUGRE</name>
<dbReference type="InterPro" id="IPR051420">
    <property type="entry name" value="Ser_Thr_Kinases_DiverseReg"/>
</dbReference>
<dbReference type="Proteomes" id="UP000235220">
    <property type="component" value="Chromosome 4"/>
</dbReference>
<dbReference type="InterPro" id="IPR008271">
    <property type="entry name" value="Ser/Thr_kinase_AS"/>
</dbReference>
<comment type="catalytic activity">
    <reaction evidence="8">
        <text>L-seryl-[protein] + ATP = O-phospho-L-seryl-[protein] + ADP + H(+)</text>
        <dbReference type="Rhea" id="RHEA:17989"/>
        <dbReference type="Rhea" id="RHEA-COMP:9863"/>
        <dbReference type="Rhea" id="RHEA-COMP:11604"/>
        <dbReference type="ChEBI" id="CHEBI:15378"/>
        <dbReference type="ChEBI" id="CHEBI:29999"/>
        <dbReference type="ChEBI" id="CHEBI:30616"/>
        <dbReference type="ChEBI" id="CHEBI:83421"/>
        <dbReference type="ChEBI" id="CHEBI:456216"/>
        <dbReference type="EC" id="2.7.11.1"/>
    </reaction>
</comment>
<evidence type="ECO:0000256" key="6">
    <source>
        <dbReference type="ARBA" id="ARBA00022840"/>
    </source>
</evidence>
<dbReference type="Pfam" id="PF00069">
    <property type="entry name" value="Pkinase"/>
    <property type="match status" value="1"/>
</dbReference>
<dbReference type="InParanoid" id="A0A2I4H564"/>
<keyword evidence="4" id="KW-0547">Nucleotide-binding</keyword>
<dbReference type="KEGG" id="jre:109013585"/>
<evidence type="ECO:0000256" key="5">
    <source>
        <dbReference type="ARBA" id="ARBA00022777"/>
    </source>
</evidence>
<keyword evidence="3" id="KW-0808">Transferase</keyword>
<dbReference type="EC" id="2.7.11.1" evidence="1"/>
<dbReference type="OrthoDB" id="676979at2759"/>
<evidence type="ECO:0000313" key="10">
    <source>
        <dbReference type="Proteomes" id="UP000235220"/>
    </source>
</evidence>
<gene>
    <name evidence="11" type="primary">LOC109013585</name>
</gene>
<dbReference type="GO" id="GO:0005524">
    <property type="term" value="F:ATP binding"/>
    <property type="evidence" value="ECO:0007669"/>
    <property type="project" value="UniProtKB-KW"/>
</dbReference>
<evidence type="ECO:0000313" key="11">
    <source>
        <dbReference type="RefSeq" id="XP_018851274.2"/>
    </source>
</evidence>
<comment type="catalytic activity">
    <reaction evidence="7">
        <text>L-threonyl-[protein] + ATP = O-phospho-L-threonyl-[protein] + ADP + H(+)</text>
        <dbReference type="Rhea" id="RHEA:46608"/>
        <dbReference type="Rhea" id="RHEA-COMP:11060"/>
        <dbReference type="Rhea" id="RHEA-COMP:11605"/>
        <dbReference type="ChEBI" id="CHEBI:15378"/>
        <dbReference type="ChEBI" id="CHEBI:30013"/>
        <dbReference type="ChEBI" id="CHEBI:30616"/>
        <dbReference type="ChEBI" id="CHEBI:61977"/>
        <dbReference type="ChEBI" id="CHEBI:456216"/>
        <dbReference type="EC" id="2.7.11.1"/>
    </reaction>
</comment>
<dbReference type="InterPro" id="IPR011009">
    <property type="entry name" value="Kinase-like_dom_sf"/>
</dbReference>
<dbReference type="Gene3D" id="1.10.510.10">
    <property type="entry name" value="Transferase(Phosphotransferase) domain 1"/>
    <property type="match status" value="1"/>
</dbReference>
<evidence type="ECO:0000256" key="3">
    <source>
        <dbReference type="ARBA" id="ARBA00022679"/>
    </source>
</evidence>
<evidence type="ECO:0000256" key="8">
    <source>
        <dbReference type="ARBA" id="ARBA00048679"/>
    </source>
</evidence>
<dbReference type="SUPFAM" id="SSF56112">
    <property type="entry name" value="Protein kinase-like (PK-like)"/>
    <property type="match status" value="1"/>
</dbReference>
<evidence type="ECO:0000259" key="9">
    <source>
        <dbReference type="PROSITE" id="PS50011"/>
    </source>
</evidence>
<dbReference type="GO" id="GO:0004674">
    <property type="term" value="F:protein serine/threonine kinase activity"/>
    <property type="evidence" value="ECO:0007669"/>
    <property type="project" value="UniProtKB-KW"/>
</dbReference>
<dbReference type="GeneID" id="109013585"/>
<keyword evidence="2" id="KW-0723">Serine/threonine-protein kinase</keyword>
<accession>A0A2I4H564</accession>
<keyword evidence="10" id="KW-1185">Reference proteome</keyword>
<dbReference type="PROSITE" id="PS00108">
    <property type="entry name" value="PROTEIN_KINASE_ST"/>
    <property type="match status" value="1"/>
</dbReference>
<keyword evidence="5" id="KW-0418">Kinase</keyword>
<reference evidence="11" key="1">
    <citation type="submission" date="2025-08" db="UniProtKB">
        <authorList>
            <consortium name="RefSeq"/>
        </authorList>
    </citation>
    <scope>IDENTIFICATION</scope>
    <source>
        <tissue evidence="11">Leaves</tissue>
    </source>
</reference>
<evidence type="ECO:0000256" key="7">
    <source>
        <dbReference type="ARBA" id="ARBA00047899"/>
    </source>
</evidence>
<evidence type="ECO:0000256" key="1">
    <source>
        <dbReference type="ARBA" id="ARBA00012513"/>
    </source>
</evidence>
<dbReference type="AlphaFoldDB" id="A0A2I4H564"/>
<dbReference type="PANTHER" id="PTHR48005:SF70">
    <property type="entry name" value="MDIS1-INTERACTING RECEPTOR LIKE KINASE 2-LIKE"/>
    <property type="match status" value="1"/>
</dbReference>
<proteinExistence type="predicted"/>
<evidence type="ECO:0000256" key="2">
    <source>
        <dbReference type="ARBA" id="ARBA00022527"/>
    </source>
</evidence>
<sequence length="136" mass="15361">MEMGSLARMLEIEEYAKEFDWCMRLNITKGVAYALSFINHDCSSPIIHQDIKSNNILLDCQYVAHVSDFGTAKILKLDSSNWTSLAGTYGYIAPELAYTMKITEKCDVYSFGVLAFEVIMENYPGDFIFSIKSSNP</sequence>
<dbReference type="PANTHER" id="PTHR48005">
    <property type="entry name" value="LEUCINE RICH REPEAT KINASE 2"/>
    <property type="match status" value="1"/>
</dbReference>
<organism evidence="10 11">
    <name type="scientific">Juglans regia</name>
    <name type="common">English walnut</name>
    <dbReference type="NCBI Taxonomy" id="51240"/>
    <lineage>
        <taxon>Eukaryota</taxon>
        <taxon>Viridiplantae</taxon>
        <taxon>Streptophyta</taxon>
        <taxon>Embryophyta</taxon>
        <taxon>Tracheophyta</taxon>
        <taxon>Spermatophyta</taxon>
        <taxon>Magnoliopsida</taxon>
        <taxon>eudicotyledons</taxon>
        <taxon>Gunneridae</taxon>
        <taxon>Pentapetalae</taxon>
        <taxon>rosids</taxon>
        <taxon>fabids</taxon>
        <taxon>Fagales</taxon>
        <taxon>Juglandaceae</taxon>
        <taxon>Juglans</taxon>
    </lineage>
</organism>
<keyword evidence="6" id="KW-0067">ATP-binding</keyword>
<protein>
    <recommendedName>
        <fullName evidence="1">non-specific serine/threonine protein kinase</fullName>
        <ecNumber evidence="1">2.7.11.1</ecNumber>
    </recommendedName>
</protein>
<dbReference type="PROSITE" id="PS50011">
    <property type="entry name" value="PROTEIN_KINASE_DOM"/>
    <property type="match status" value="1"/>
</dbReference>
<dbReference type="RefSeq" id="XP_018851274.2">
    <property type="nucleotide sequence ID" value="XM_018995729.2"/>
</dbReference>
<evidence type="ECO:0000256" key="4">
    <source>
        <dbReference type="ARBA" id="ARBA00022741"/>
    </source>
</evidence>
<feature type="domain" description="Protein kinase" evidence="9">
    <location>
        <begin position="1"/>
        <end position="136"/>
    </location>
</feature>